<dbReference type="PANTHER" id="PTHR38686:SF1">
    <property type="entry name" value="APOLIPOPROTEIN N-ACYLTRANSFERASE"/>
    <property type="match status" value="1"/>
</dbReference>
<feature type="transmembrane region" description="Helical" evidence="9">
    <location>
        <begin position="166"/>
        <end position="189"/>
    </location>
</feature>
<dbReference type="GO" id="GO:0005886">
    <property type="term" value="C:plasma membrane"/>
    <property type="evidence" value="ECO:0007669"/>
    <property type="project" value="UniProtKB-SubCell"/>
</dbReference>
<keyword evidence="6 9" id="KW-1133">Transmembrane helix</keyword>
<comment type="subcellular location">
    <subcellularLocation>
        <location evidence="1 9">Cell membrane</location>
        <topology evidence="1 9">Multi-pass membrane protein</topology>
    </subcellularLocation>
</comment>
<dbReference type="CDD" id="cd07571">
    <property type="entry name" value="ALP_N-acyl_transferase"/>
    <property type="match status" value="1"/>
</dbReference>
<feature type="transmembrane region" description="Helical" evidence="9">
    <location>
        <begin position="37"/>
        <end position="53"/>
    </location>
</feature>
<dbReference type="UniPathway" id="UPA00666"/>
<evidence type="ECO:0000256" key="2">
    <source>
        <dbReference type="ARBA" id="ARBA00010065"/>
    </source>
</evidence>
<dbReference type="Pfam" id="PF20154">
    <property type="entry name" value="LNT_N"/>
    <property type="match status" value="1"/>
</dbReference>
<evidence type="ECO:0000256" key="1">
    <source>
        <dbReference type="ARBA" id="ARBA00004651"/>
    </source>
</evidence>
<dbReference type="InterPro" id="IPR036526">
    <property type="entry name" value="C-N_Hydrolase_sf"/>
</dbReference>
<feature type="transmembrane region" description="Helical" evidence="9">
    <location>
        <begin position="65"/>
        <end position="81"/>
    </location>
</feature>
<dbReference type="STRING" id="1280847.SAMN04488036_102253"/>
<feature type="domain" description="CN hydrolase" evidence="10">
    <location>
        <begin position="228"/>
        <end position="469"/>
    </location>
</feature>
<feature type="transmembrane region" description="Helical" evidence="9">
    <location>
        <begin position="93"/>
        <end position="117"/>
    </location>
</feature>
<dbReference type="Pfam" id="PF00795">
    <property type="entry name" value="CN_hydrolase"/>
    <property type="match status" value="1"/>
</dbReference>
<feature type="transmembrane region" description="Helical" evidence="9">
    <location>
        <begin position="482"/>
        <end position="498"/>
    </location>
</feature>
<evidence type="ECO:0000256" key="4">
    <source>
        <dbReference type="ARBA" id="ARBA00022679"/>
    </source>
</evidence>
<dbReference type="EMBL" id="FOSZ01000002">
    <property type="protein sequence ID" value="SFK80088.1"/>
    <property type="molecule type" value="Genomic_DNA"/>
</dbReference>
<feature type="transmembrane region" description="Helical" evidence="9">
    <location>
        <begin position="12"/>
        <end position="31"/>
    </location>
</feature>
<dbReference type="Gene3D" id="3.60.110.10">
    <property type="entry name" value="Carbon-nitrogen hydrolase"/>
    <property type="match status" value="1"/>
</dbReference>
<keyword evidence="11" id="KW-0449">Lipoprotein</keyword>
<dbReference type="EC" id="2.3.1.269" evidence="9"/>
<comment type="catalytic activity">
    <reaction evidence="9">
        <text>N-terminal S-1,2-diacyl-sn-glyceryl-L-cysteinyl-[lipoprotein] + a glycerophospholipid = N-acyl-S-1,2-diacyl-sn-glyceryl-L-cysteinyl-[lipoprotein] + a 2-acyl-sn-glycero-3-phospholipid + H(+)</text>
        <dbReference type="Rhea" id="RHEA:48228"/>
        <dbReference type="Rhea" id="RHEA-COMP:14681"/>
        <dbReference type="Rhea" id="RHEA-COMP:14684"/>
        <dbReference type="ChEBI" id="CHEBI:15378"/>
        <dbReference type="ChEBI" id="CHEBI:136912"/>
        <dbReference type="ChEBI" id="CHEBI:140656"/>
        <dbReference type="ChEBI" id="CHEBI:140657"/>
        <dbReference type="ChEBI" id="CHEBI:140660"/>
        <dbReference type="EC" id="2.3.1.269"/>
    </reaction>
</comment>
<keyword evidence="3 9" id="KW-1003">Cell membrane</keyword>
<dbReference type="InterPro" id="IPR045378">
    <property type="entry name" value="LNT_N"/>
</dbReference>
<dbReference type="PANTHER" id="PTHR38686">
    <property type="entry name" value="APOLIPOPROTEIN N-ACYLTRANSFERASE"/>
    <property type="match status" value="1"/>
</dbReference>
<dbReference type="PROSITE" id="PS50263">
    <property type="entry name" value="CN_HYDROLASE"/>
    <property type="match status" value="1"/>
</dbReference>
<organism evidence="11 12">
    <name type="scientific">Shimia haliotis</name>
    <dbReference type="NCBI Taxonomy" id="1280847"/>
    <lineage>
        <taxon>Bacteria</taxon>
        <taxon>Pseudomonadati</taxon>
        <taxon>Pseudomonadota</taxon>
        <taxon>Alphaproteobacteria</taxon>
        <taxon>Rhodobacterales</taxon>
        <taxon>Roseobacteraceae</taxon>
    </lineage>
</organism>
<feature type="transmembrane region" description="Helical" evidence="9">
    <location>
        <begin position="196"/>
        <end position="212"/>
    </location>
</feature>
<dbReference type="GO" id="GO:0042158">
    <property type="term" value="P:lipoprotein biosynthetic process"/>
    <property type="evidence" value="ECO:0007669"/>
    <property type="project" value="UniProtKB-UniRule"/>
</dbReference>
<evidence type="ECO:0000313" key="12">
    <source>
        <dbReference type="Proteomes" id="UP000198851"/>
    </source>
</evidence>
<dbReference type="RefSeq" id="WP_093321963.1">
    <property type="nucleotide sequence ID" value="NZ_FOSZ01000002.1"/>
</dbReference>
<reference evidence="12" key="1">
    <citation type="submission" date="2016-10" db="EMBL/GenBank/DDBJ databases">
        <authorList>
            <person name="Varghese N."/>
            <person name="Submissions S."/>
        </authorList>
    </citation>
    <scope>NUCLEOTIDE SEQUENCE [LARGE SCALE GENOMIC DNA]</scope>
    <source>
        <strain evidence="12">DSM 28453</strain>
    </source>
</reference>
<feature type="transmembrane region" description="Helical" evidence="9">
    <location>
        <begin position="124"/>
        <end position="146"/>
    </location>
</feature>
<dbReference type="NCBIfam" id="TIGR00546">
    <property type="entry name" value="lnt"/>
    <property type="match status" value="1"/>
</dbReference>
<dbReference type="InterPro" id="IPR004563">
    <property type="entry name" value="Apolipo_AcylTrfase"/>
</dbReference>
<keyword evidence="7 9" id="KW-0472">Membrane</keyword>
<evidence type="ECO:0000259" key="10">
    <source>
        <dbReference type="PROSITE" id="PS50263"/>
    </source>
</evidence>
<dbReference type="OrthoDB" id="9804277at2"/>
<sequence length="504" mass="53692">MADSAVVQRWRAGGWMHGVLCVLLGGLGALGHPPFDQWYLTVAAFVAVFGFALRAERVRDMAKTGFWFGFGYFAVALHWIVEPFLVDIARHGWMAPFALVFMAAGGAIFWAAAFGVAGWLRRGGWAGAVALAVALSATELLRAYLFTGFPWAMPSYVLVGQVAGQAAAYVGPHGLNLCLFLLAAGLALGAVARWRWIWGVAGAVMLGLWIPVPQAGEVPADAPLVRLVQPNAPQHLKWHPDYVLQHFERALALTAGGADAPQPDLVVWPETSVPWVLETAGGALEAAAEMAGGAPVVLGLNRYDGPRIYNTVAVIDPAGEVSDLYDKHHLVPFGEYIPFGDFLGRFGLRGLASQHGGGYSAGQGPKLIDLGALGQALPLICYEAVFPQDMRGPEARPRVILHMTNDAWFGNFSGPYQHLAQARMRAIETGVPVLRSANTGVSAVIDAQGRVLAALALNEAGALDVALPRLSDETVYARTGDLPVGVLLAVLIAAGVIVRRRKTH</sequence>
<evidence type="ECO:0000256" key="9">
    <source>
        <dbReference type="HAMAP-Rule" id="MF_01148"/>
    </source>
</evidence>
<keyword evidence="5 9" id="KW-0812">Transmembrane</keyword>
<name>A0A1I4CFU7_9RHOB</name>
<dbReference type="SUPFAM" id="SSF56317">
    <property type="entry name" value="Carbon-nitrogen hydrolase"/>
    <property type="match status" value="1"/>
</dbReference>
<proteinExistence type="inferred from homology"/>
<keyword evidence="4 9" id="KW-0808">Transferase</keyword>
<accession>A0A1I4CFU7</accession>
<evidence type="ECO:0000256" key="5">
    <source>
        <dbReference type="ARBA" id="ARBA00022692"/>
    </source>
</evidence>
<dbReference type="Proteomes" id="UP000198851">
    <property type="component" value="Unassembled WGS sequence"/>
</dbReference>
<comment type="function">
    <text evidence="9">Catalyzes the phospholipid dependent N-acylation of the N-terminal cysteine of apolipoprotein, the last step in lipoprotein maturation.</text>
</comment>
<gene>
    <name evidence="9" type="primary">lnt</name>
    <name evidence="11" type="ORF">SAMN04488036_102253</name>
</gene>
<evidence type="ECO:0000256" key="8">
    <source>
        <dbReference type="ARBA" id="ARBA00023315"/>
    </source>
</evidence>
<dbReference type="HAMAP" id="MF_01148">
    <property type="entry name" value="Lnt"/>
    <property type="match status" value="1"/>
</dbReference>
<protein>
    <recommendedName>
        <fullName evidence="9">Apolipoprotein N-acyltransferase</fullName>
        <shortName evidence="9">ALP N-acyltransferase</shortName>
        <ecNumber evidence="9">2.3.1.269</ecNumber>
    </recommendedName>
</protein>
<comment type="similarity">
    <text evidence="2 9">Belongs to the CN hydrolase family. Apolipoprotein N-acyltransferase subfamily.</text>
</comment>
<evidence type="ECO:0000256" key="3">
    <source>
        <dbReference type="ARBA" id="ARBA00022475"/>
    </source>
</evidence>
<dbReference type="GO" id="GO:0016410">
    <property type="term" value="F:N-acyltransferase activity"/>
    <property type="evidence" value="ECO:0007669"/>
    <property type="project" value="UniProtKB-UniRule"/>
</dbReference>
<dbReference type="InterPro" id="IPR003010">
    <property type="entry name" value="C-N_Hydrolase"/>
</dbReference>
<evidence type="ECO:0000313" key="11">
    <source>
        <dbReference type="EMBL" id="SFK80088.1"/>
    </source>
</evidence>
<dbReference type="AlphaFoldDB" id="A0A1I4CFU7"/>
<evidence type="ECO:0000256" key="7">
    <source>
        <dbReference type="ARBA" id="ARBA00023136"/>
    </source>
</evidence>
<keyword evidence="12" id="KW-1185">Reference proteome</keyword>
<comment type="pathway">
    <text evidence="9">Protein modification; lipoprotein biosynthesis (N-acyl transfer).</text>
</comment>
<keyword evidence="8 9" id="KW-0012">Acyltransferase</keyword>
<evidence type="ECO:0000256" key="6">
    <source>
        <dbReference type="ARBA" id="ARBA00022989"/>
    </source>
</evidence>